<gene>
    <name evidence="1" type="ORF">NTEN_LOCUS23317</name>
</gene>
<dbReference type="AlphaFoldDB" id="A0A6H5HRU7"/>
<organism evidence="1 2">
    <name type="scientific">Nesidiocoris tenuis</name>
    <dbReference type="NCBI Taxonomy" id="355587"/>
    <lineage>
        <taxon>Eukaryota</taxon>
        <taxon>Metazoa</taxon>
        <taxon>Ecdysozoa</taxon>
        <taxon>Arthropoda</taxon>
        <taxon>Hexapoda</taxon>
        <taxon>Insecta</taxon>
        <taxon>Pterygota</taxon>
        <taxon>Neoptera</taxon>
        <taxon>Paraneoptera</taxon>
        <taxon>Hemiptera</taxon>
        <taxon>Heteroptera</taxon>
        <taxon>Panheteroptera</taxon>
        <taxon>Cimicomorpha</taxon>
        <taxon>Miridae</taxon>
        <taxon>Dicyphina</taxon>
        <taxon>Nesidiocoris</taxon>
    </lineage>
</organism>
<reference evidence="1 2" key="1">
    <citation type="submission" date="2020-02" db="EMBL/GenBank/DDBJ databases">
        <authorList>
            <person name="Ferguson B K."/>
        </authorList>
    </citation>
    <scope>NUCLEOTIDE SEQUENCE [LARGE SCALE GENOMIC DNA]</scope>
</reference>
<dbReference type="EMBL" id="CADCXU010034244">
    <property type="protein sequence ID" value="CAB0019605.1"/>
    <property type="molecule type" value="Genomic_DNA"/>
</dbReference>
<evidence type="ECO:0000313" key="2">
    <source>
        <dbReference type="Proteomes" id="UP000479000"/>
    </source>
</evidence>
<keyword evidence="2" id="KW-1185">Reference proteome</keyword>
<name>A0A6H5HRU7_9HEMI</name>
<evidence type="ECO:0000313" key="1">
    <source>
        <dbReference type="EMBL" id="CAB0019605.1"/>
    </source>
</evidence>
<feature type="non-terminal residue" evidence="1">
    <location>
        <position position="227"/>
    </location>
</feature>
<proteinExistence type="predicted"/>
<sequence length="227" mass="25149">MVWERVDEDPGFVLVSLGPLGRVGSWAVLPKLLAQTSYDHTFGADFACLVRTDQQATSRIEGWSPDSHLDVFSPSKTFWWWLRSSDFGTVATLIAWHESNRSSRIVCSTSPSFPATHEYRNLRKFTSPEIGTLFRGDITKQASPSTGTENQWSTAWTVILLPWFEVGIFFGLAPGETIGSESSCRNLSSRFNNSSCLPSRNLTKSSSSAEPLLTISVETGSERASWS</sequence>
<protein>
    <submittedName>
        <fullName evidence="1">Uncharacterized protein</fullName>
    </submittedName>
</protein>
<accession>A0A6H5HRU7</accession>
<dbReference type="Proteomes" id="UP000479000">
    <property type="component" value="Unassembled WGS sequence"/>
</dbReference>